<evidence type="ECO:0000256" key="7">
    <source>
        <dbReference type="PIRNR" id="PIRNR000535"/>
    </source>
</evidence>
<comment type="similarity">
    <text evidence="7">Belongs to the carbohydrate kinase PfkB family. LacC subfamily.</text>
</comment>
<accession>A0A3N0HZC6</accession>
<protein>
    <recommendedName>
        <fullName evidence="7">Tagatose-6-phosphate kinase</fullName>
        <ecNumber evidence="7">2.7.1.144</ecNumber>
    </recommendedName>
</protein>
<proteinExistence type="inferred from homology"/>
<dbReference type="GO" id="GO:0009024">
    <property type="term" value="F:tagatose-6-phosphate kinase activity"/>
    <property type="evidence" value="ECO:0007669"/>
    <property type="project" value="UniProtKB-EC"/>
</dbReference>
<evidence type="ECO:0000259" key="9">
    <source>
        <dbReference type="Pfam" id="PF00294"/>
    </source>
</evidence>
<comment type="catalytic activity">
    <reaction evidence="6 8">
        <text>beta-D-fructose 1-phosphate + ATP = beta-D-fructose 1,6-bisphosphate + ADP + H(+)</text>
        <dbReference type="Rhea" id="RHEA:14213"/>
        <dbReference type="ChEBI" id="CHEBI:15378"/>
        <dbReference type="ChEBI" id="CHEBI:30616"/>
        <dbReference type="ChEBI" id="CHEBI:32966"/>
        <dbReference type="ChEBI" id="CHEBI:138881"/>
        <dbReference type="ChEBI" id="CHEBI:456216"/>
        <dbReference type="EC" id="2.7.1.56"/>
    </reaction>
</comment>
<keyword evidence="4 8" id="KW-0418">Kinase</keyword>
<keyword evidence="7" id="KW-0423">Lactose metabolism</keyword>
<dbReference type="GO" id="GO:0005988">
    <property type="term" value="P:lactose metabolic process"/>
    <property type="evidence" value="ECO:0007669"/>
    <property type="project" value="UniProtKB-KW"/>
</dbReference>
<dbReference type="InterPro" id="IPR002173">
    <property type="entry name" value="Carboh/pur_kinase_PfkB_CS"/>
</dbReference>
<dbReference type="NCBIfam" id="TIGR03828">
    <property type="entry name" value="pfkB"/>
    <property type="match status" value="1"/>
</dbReference>
<evidence type="ECO:0000256" key="5">
    <source>
        <dbReference type="ARBA" id="ARBA00022840"/>
    </source>
</evidence>
<keyword evidence="5 7" id="KW-0067">ATP-binding</keyword>
<dbReference type="SUPFAM" id="SSF53613">
    <property type="entry name" value="Ribokinase-like"/>
    <property type="match status" value="1"/>
</dbReference>
<dbReference type="InterPro" id="IPR029056">
    <property type="entry name" value="Ribokinase-like"/>
</dbReference>
<dbReference type="AlphaFoldDB" id="A0A3N0HZC6"/>
<sequence length="299" mass="32307">MIYTVTLNPALDYVIQVDHFQAGQINRTKEEHMYYGGKGINVSNILAELGYTSTALGFVAGFTGQELENGLQKMGVHTDFVHVEKGMTRINVKMKSDEETEINGMGPQVTHHDFDGLLTKVSQLQDGDMIILSGNIPKTMAADSYHKILDAITANVDIVVDAEKDLLLKILSFHPFLIKPNNIELGDMFDVQLDTDEDIIQYAKKLQAMGARNVLVSMAGDGSILVDESGNAHKLGVGKGTVVNSVGAGDSMVAGFIAGYLDKQDYAYAQKLGTACGSATAFHSGLATKAQIDEIFKTL</sequence>
<comment type="pathway">
    <text evidence="7">Carbohydrate metabolism; D-tagatose 6-phosphate degradation; D-glyceraldehyde 3-phosphate and glycerone phosphate from D-tagatose 6-phosphate: step 1/2.</text>
</comment>
<evidence type="ECO:0000313" key="10">
    <source>
        <dbReference type="EMBL" id="RNM30123.1"/>
    </source>
</evidence>
<dbReference type="FunFam" id="3.40.1190.20:FF:000001">
    <property type="entry name" value="Phosphofructokinase"/>
    <property type="match status" value="1"/>
</dbReference>
<feature type="domain" description="Carbohydrate kinase PfkB" evidence="9">
    <location>
        <begin position="7"/>
        <end position="289"/>
    </location>
</feature>
<dbReference type="InterPro" id="IPR017583">
    <property type="entry name" value="Tagatose/fructose_Pkinase"/>
</dbReference>
<dbReference type="GO" id="GO:0005829">
    <property type="term" value="C:cytosol"/>
    <property type="evidence" value="ECO:0007669"/>
    <property type="project" value="TreeGrafter"/>
</dbReference>
<evidence type="ECO:0000256" key="1">
    <source>
        <dbReference type="ARBA" id="ARBA00005380"/>
    </source>
</evidence>
<evidence type="ECO:0000256" key="8">
    <source>
        <dbReference type="RuleBase" id="RU369061"/>
    </source>
</evidence>
<dbReference type="Gene3D" id="3.40.1190.20">
    <property type="match status" value="1"/>
</dbReference>
<evidence type="ECO:0000256" key="6">
    <source>
        <dbReference type="ARBA" id="ARBA00047745"/>
    </source>
</evidence>
<name>A0A3N0HZC6_9FIRM</name>
<dbReference type="InterPro" id="IPR022463">
    <property type="entry name" value="1-PFruKinase"/>
</dbReference>
<dbReference type="InterPro" id="IPR011611">
    <property type="entry name" value="PfkB_dom"/>
</dbReference>
<keyword evidence="2 7" id="KW-0808">Transferase</keyword>
<dbReference type="OrthoDB" id="9801219at2"/>
<dbReference type="UniPathway" id="UPA00704">
    <property type="reaction ID" value="UER00715"/>
</dbReference>
<dbReference type="EC" id="2.7.1.144" evidence="7"/>
<dbReference type="EMBL" id="RJQC01000002">
    <property type="protein sequence ID" value="RNM30123.1"/>
    <property type="molecule type" value="Genomic_DNA"/>
</dbReference>
<comment type="function">
    <text evidence="8">Catalyzes the ATP-dependent phosphorylation of fructose-l-phosphate to fructose-l,6-bisphosphate.</text>
</comment>
<dbReference type="CDD" id="cd01164">
    <property type="entry name" value="FruK_PfkB_like"/>
    <property type="match status" value="1"/>
</dbReference>
<keyword evidence="3 7" id="KW-0547">Nucleotide-binding</keyword>
<dbReference type="PANTHER" id="PTHR46566:SF1">
    <property type="entry name" value="1-PHOSPHOFRUCTOKINASE"/>
    <property type="match status" value="1"/>
</dbReference>
<comment type="catalytic activity">
    <reaction evidence="7">
        <text>D-tagatofuranose 6-phosphate + ATP = D-tagatofuranose 1,6-bisphosphate + ADP + H(+)</text>
        <dbReference type="Rhea" id="RHEA:12420"/>
        <dbReference type="ChEBI" id="CHEBI:15378"/>
        <dbReference type="ChEBI" id="CHEBI:30616"/>
        <dbReference type="ChEBI" id="CHEBI:58694"/>
        <dbReference type="ChEBI" id="CHEBI:58695"/>
        <dbReference type="ChEBI" id="CHEBI:456216"/>
        <dbReference type="EC" id="2.7.1.144"/>
    </reaction>
</comment>
<dbReference type="GO" id="GO:2001059">
    <property type="term" value="P:D-tagatose 6-phosphate catabolic process"/>
    <property type="evidence" value="ECO:0007669"/>
    <property type="project" value="UniProtKB-UniPathway"/>
</dbReference>
<reference evidence="10 11" key="1">
    <citation type="submission" date="2018-11" db="EMBL/GenBank/DDBJ databases">
        <title>Clostridium sp. nov., a member of the family Erysipelotrichaceae isolated from pig faeces.</title>
        <authorList>
            <person name="Chang Y.-H."/>
        </authorList>
    </citation>
    <scope>NUCLEOTIDE SEQUENCE [LARGE SCALE GENOMIC DNA]</scope>
    <source>
        <strain evidence="10 11">YH-panp20</strain>
    </source>
</reference>
<dbReference type="GO" id="GO:0008662">
    <property type="term" value="F:1-phosphofructokinase activity"/>
    <property type="evidence" value="ECO:0007669"/>
    <property type="project" value="UniProtKB-UniRule"/>
</dbReference>
<keyword evidence="11" id="KW-1185">Reference proteome</keyword>
<comment type="similarity">
    <text evidence="1">Belongs to the carbohydrate kinase pfkB family.</text>
</comment>
<dbReference type="PROSITE" id="PS00584">
    <property type="entry name" value="PFKB_KINASES_2"/>
    <property type="match status" value="1"/>
</dbReference>
<gene>
    <name evidence="10" type="primary">pfkB</name>
    <name evidence="10" type="ORF">EDX97_04790</name>
</gene>
<dbReference type="RefSeq" id="WP_128520053.1">
    <property type="nucleotide sequence ID" value="NZ_JALFCT010000057.1"/>
</dbReference>
<dbReference type="Pfam" id="PF00294">
    <property type="entry name" value="PfkB"/>
    <property type="match status" value="1"/>
</dbReference>
<dbReference type="PANTHER" id="PTHR46566">
    <property type="entry name" value="1-PHOSPHOFRUCTOKINASE-RELATED"/>
    <property type="match status" value="1"/>
</dbReference>
<comment type="caution">
    <text evidence="10">The sequence shown here is derived from an EMBL/GenBank/DDBJ whole genome shotgun (WGS) entry which is preliminary data.</text>
</comment>
<evidence type="ECO:0000256" key="4">
    <source>
        <dbReference type="ARBA" id="ARBA00022777"/>
    </source>
</evidence>
<dbReference type="NCBIfam" id="TIGR03168">
    <property type="entry name" value="1-PFK"/>
    <property type="match status" value="1"/>
</dbReference>
<organism evidence="10 11">
    <name type="scientific">Absicoccus porci</name>
    <dbReference type="NCBI Taxonomy" id="2486576"/>
    <lineage>
        <taxon>Bacteria</taxon>
        <taxon>Bacillati</taxon>
        <taxon>Bacillota</taxon>
        <taxon>Erysipelotrichia</taxon>
        <taxon>Erysipelotrichales</taxon>
        <taxon>Erysipelotrichaceae</taxon>
        <taxon>Absicoccus</taxon>
    </lineage>
</organism>
<evidence type="ECO:0000313" key="11">
    <source>
        <dbReference type="Proteomes" id="UP000276568"/>
    </source>
</evidence>
<dbReference type="GO" id="GO:0005524">
    <property type="term" value="F:ATP binding"/>
    <property type="evidence" value="ECO:0007669"/>
    <property type="project" value="UniProtKB-UniRule"/>
</dbReference>
<dbReference type="Proteomes" id="UP000276568">
    <property type="component" value="Unassembled WGS sequence"/>
</dbReference>
<evidence type="ECO:0000256" key="2">
    <source>
        <dbReference type="ARBA" id="ARBA00022679"/>
    </source>
</evidence>
<dbReference type="GO" id="GO:0044281">
    <property type="term" value="P:small molecule metabolic process"/>
    <property type="evidence" value="ECO:0007669"/>
    <property type="project" value="UniProtKB-ARBA"/>
</dbReference>
<dbReference type="GO" id="GO:0016052">
    <property type="term" value="P:carbohydrate catabolic process"/>
    <property type="evidence" value="ECO:0007669"/>
    <property type="project" value="UniProtKB-ARBA"/>
</dbReference>
<dbReference type="PIRSF" id="PIRSF000535">
    <property type="entry name" value="1PFK/6PFK/LacC"/>
    <property type="match status" value="1"/>
</dbReference>
<evidence type="ECO:0000256" key="3">
    <source>
        <dbReference type="ARBA" id="ARBA00022741"/>
    </source>
</evidence>